<feature type="active site" evidence="5">
    <location>
        <position position="95"/>
    </location>
</feature>
<comment type="caution">
    <text evidence="8">The sequence shown here is derived from an EMBL/GenBank/DDBJ whole genome shotgun (WGS) entry which is preliminary data.</text>
</comment>
<dbReference type="GO" id="GO:0009003">
    <property type="term" value="F:signal peptidase activity"/>
    <property type="evidence" value="ECO:0007669"/>
    <property type="project" value="UniProtKB-EC"/>
</dbReference>
<comment type="similarity">
    <text evidence="2 6">Belongs to the peptidase S26 family.</text>
</comment>
<evidence type="ECO:0000313" key="8">
    <source>
        <dbReference type="EMBL" id="OLS03393.1"/>
    </source>
</evidence>
<keyword evidence="3 6" id="KW-0645">Protease</keyword>
<dbReference type="GO" id="GO:0004252">
    <property type="term" value="F:serine-type endopeptidase activity"/>
    <property type="evidence" value="ECO:0007669"/>
    <property type="project" value="InterPro"/>
</dbReference>
<dbReference type="NCBIfam" id="TIGR02227">
    <property type="entry name" value="sigpep_I_bact"/>
    <property type="match status" value="1"/>
</dbReference>
<dbReference type="PANTHER" id="PTHR43390:SF1">
    <property type="entry name" value="CHLOROPLAST PROCESSING PEPTIDASE"/>
    <property type="match status" value="1"/>
</dbReference>
<evidence type="ECO:0000313" key="9">
    <source>
        <dbReference type="Proteomes" id="UP000186112"/>
    </source>
</evidence>
<protein>
    <recommendedName>
        <fullName evidence="6">Signal peptidase I</fullName>
        <ecNumber evidence="6">3.4.21.89</ecNumber>
    </recommendedName>
</protein>
<dbReference type="InterPro" id="IPR019756">
    <property type="entry name" value="Pept_S26A_signal_pept_1_Ser-AS"/>
</dbReference>
<organism evidence="8 9">
    <name type="scientific">Tissierella creatinophila DSM 6911</name>
    <dbReference type="NCBI Taxonomy" id="1123403"/>
    <lineage>
        <taxon>Bacteria</taxon>
        <taxon>Bacillati</taxon>
        <taxon>Bacillota</taxon>
        <taxon>Tissierellia</taxon>
        <taxon>Tissierellales</taxon>
        <taxon>Tissierellaceae</taxon>
        <taxon>Tissierella</taxon>
    </lineage>
</organism>
<dbReference type="PRINTS" id="PR00727">
    <property type="entry name" value="LEADERPTASE"/>
</dbReference>
<feature type="transmembrane region" description="Helical" evidence="6">
    <location>
        <begin position="28"/>
        <end position="50"/>
    </location>
</feature>
<accession>A0A1U7M7U5</accession>
<reference evidence="8 9" key="1">
    <citation type="submission" date="2016-02" db="EMBL/GenBank/DDBJ databases">
        <title>Genome sequence of Tissierella creatinophila DSM 6911.</title>
        <authorList>
            <person name="Poehlein A."/>
            <person name="Daniel R."/>
        </authorList>
    </citation>
    <scope>NUCLEOTIDE SEQUENCE [LARGE SCALE GENOMIC DNA]</scope>
    <source>
        <strain evidence="8 9">DSM 6911</strain>
    </source>
</reference>
<dbReference type="InterPro" id="IPR000223">
    <property type="entry name" value="Pept_S26A_signal_pept_1"/>
</dbReference>
<dbReference type="Proteomes" id="UP000186112">
    <property type="component" value="Unassembled WGS sequence"/>
</dbReference>
<dbReference type="Gene3D" id="2.10.109.10">
    <property type="entry name" value="Umud Fragment, subunit A"/>
    <property type="match status" value="1"/>
</dbReference>
<dbReference type="EMBL" id="LTDM01000008">
    <property type="protein sequence ID" value="OLS03393.1"/>
    <property type="molecule type" value="Genomic_DNA"/>
</dbReference>
<dbReference type="SUPFAM" id="SSF51306">
    <property type="entry name" value="LexA/Signal peptidase"/>
    <property type="match status" value="1"/>
</dbReference>
<name>A0A1U7M7U5_TISCR</name>
<evidence type="ECO:0000256" key="6">
    <source>
        <dbReference type="RuleBase" id="RU362042"/>
    </source>
</evidence>
<gene>
    <name evidence="8" type="primary">sipS</name>
    <name evidence="8" type="ORF">TICRE_06230</name>
</gene>
<comment type="subcellular location">
    <subcellularLocation>
        <location evidence="1">Cell membrane</location>
        <topology evidence="1">Single-pass type II membrane protein</topology>
    </subcellularLocation>
    <subcellularLocation>
        <location evidence="6">Membrane</location>
        <topology evidence="6">Single-pass type II membrane protein</topology>
    </subcellularLocation>
</comment>
<evidence type="ECO:0000256" key="5">
    <source>
        <dbReference type="PIRSR" id="PIRSR600223-1"/>
    </source>
</evidence>
<keyword evidence="4 6" id="KW-0378">Hydrolase</keyword>
<comment type="catalytic activity">
    <reaction evidence="6">
        <text>Cleavage of hydrophobic, N-terminal signal or leader sequences from secreted and periplasmic proteins.</text>
        <dbReference type="EC" id="3.4.21.89"/>
    </reaction>
</comment>
<sequence>MVNNRNDKNESNNNKGNKDDIMDWIKSITFAIIVAVLINTFLFNSTYVLGNSMQPTLHEKDRLFSVKVSLFFKGPERGDIVVIEAPDDTKKDYIKRVIGVEGDLVEIIEGRVYLNKKLLEEDYIEKDSYTHVYNTDTWEVPKGEVFVLGDNREKNASKDSRSFGTVDEKSVKGITGFRYFPIDNRFGSLN</sequence>
<feature type="active site" evidence="5">
    <location>
        <position position="52"/>
    </location>
</feature>
<keyword evidence="6" id="KW-1133">Transmembrane helix</keyword>
<keyword evidence="6" id="KW-0812">Transmembrane</keyword>
<evidence type="ECO:0000256" key="4">
    <source>
        <dbReference type="ARBA" id="ARBA00022801"/>
    </source>
</evidence>
<dbReference type="PANTHER" id="PTHR43390">
    <property type="entry name" value="SIGNAL PEPTIDASE I"/>
    <property type="match status" value="1"/>
</dbReference>
<feature type="domain" description="Peptidase S26" evidence="7">
    <location>
        <begin position="22"/>
        <end position="180"/>
    </location>
</feature>
<dbReference type="Pfam" id="PF10502">
    <property type="entry name" value="Peptidase_S26"/>
    <property type="match status" value="1"/>
</dbReference>
<dbReference type="EC" id="3.4.21.89" evidence="6"/>
<keyword evidence="9" id="KW-1185">Reference proteome</keyword>
<dbReference type="CDD" id="cd06530">
    <property type="entry name" value="S26_SPase_I"/>
    <property type="match status" value="1"/>
</dbReference>
<evidence type="ECO:0000256" key="3">
    <source>
        <dbReference type="ARBA" id="ARBA00022670"/>
    </source>
</evidence>
<dbReference type="InterPro" id="IPR036286">
    <property type="entry name" value="LexA/Signal_pep-like_sf"/>
</dbReference>
<evidence type="ECO:0000256" key="2">
    <source>
        <dbReference type="ARBA" id="ARBA00009370"/>
    </source>
</evidence>
<dbReference type="GO" id="GO:0006465">
    <property type="term" value="P:signal peptide processing"/>
    <property type="evidence" value="ECO:0007669"/>
    <property type="project" value="InterPro"/>
</dbReference>
<evidence type="ECO:0000259" key="7">
    <source>
        <dbReference type="Pfam" id="PF10502"/>
    </source>
</evidence>
<dbReference type="InterPro" id="IPR019533">
    <property type="entry name" value="Peptidase_S26"/>
</dbReference>
<dbReference type="GO" id="GO:0005886">
    <property type="term" value="C:plasma membrane"/>
    <property type="evidence" value="ECO:0007669"/>
    <property type="project" value="UniProtKB-SubCell"/>
</dbReference>
<dbReference type="RefSeq" id="WP_233120133.1">
    <property type="nucleotide sequence ID" value="NZ_LTDM01000008.1"/>
</dbReference>
<keyword evidence="6" id="KW-0472">Membrane</keyword>
<dbReference type="AlphaFoldDB" id="A0A1U7M7U5"/>
<dbReference type="PROSITE" id="PS00501">
    <property type="entry name" value="SPASE_I_1"/>
    <property type="match status" value="1"/>
</dbReference>
<evidence type="ECO:0000256" key="1">
    <source>
        <dbReference type="ARBA" id="ARBA00004401"/>
    </source>
</evidence>
<proteinExistence type="inferred from homology"/>